<reference evidence="1" key="1">
    <citation type="journal article" date="2017" name="Gigascience">
        <title>The genome draft of coconut (Cocos nucifera).</title>
        <authorList>
            <person name="Xiao Y."/>
            <person name="Xu P."/>
            <person name="Fan H."/>
            <person name="Baudouin L."/>
            <person name="Xia W."/>
            <person name="Bocs S."/>
            <person name="Xu J."/>
            <person name="Li Q."/>
            <person name="Guo A."/>
            <person name="Zhou L."/>
            <person name="Li J."/>
            <person name="Wu Y."/>
            <person name="Ma Z."/>
            <person name="Armero A."/>
            <person name="Issali A.E."/>
            <person name="Liu N."/>
            <person name="Peng M."/>
            <person name="Yang Y."/>
        </authorList>
    </citation>
    <scope>NUCLEOTIDE SEQUENCE</scope>
    <source>
        <tissue evidence="1">Spear leaf of Hainan Tall coconut</tissue>
    </source>
</reference>
<organism evidence="1 2">
    <name type="scientific">Cocos nucifera</name>
    <name type="common">Coconut palm</name>
    <dbReference type="NCBI Taxonomy" id="13894"/>
    <lineage>
        <taxon>Eukaryota</taxon>
        <taxon>Viridiplantae</taxon>
        <taxon>Streptophyta</taxon>
        <taxon>Embryophyta</taxon>
        <taxon>Tracheophyta</taxon>
        <taxon>Spermatophyta</taxon>
        <taxon>Magnoliopsida</taxon>
        <taxon>Liliopsida</taxon>
        <taxon>Arecaceae</taxon>
        <taxon>Arecoideae</taxon>
        <taxon>Cocoseae</taxon>
        <taxon>Attaleinae</taxon>
        <taxon>Cocos</taxon>
    </lineage>
</organism>
<dbReference type="EMBL" id="CM017872">
    <property type="protein sequence ID" value="KAG1327760.1"/>
    <property type="molecule type" value="Genomic_DNA"/>
</dbReference>
<gene>
    <name evidence="1" type="ORF">COCNU_01G016940</name>
</gene>
<comment type="caution">
    <text evidence="1">The sequence shown here is derived from an EMBL/GenBank/DDBJ whole genome shotgun (WGS) entry which is preliminary data.</text>
</comment>
<dbReference type="Proteomes" id="UP000797356">
    <property type="component" value="Chromosome 1"/>
</dbReference>
<name>A0A8K0MVT5_COCNU</name>
<evidence type="ECO:0000313" key="2">
    <source>
        <dbReference type="Proteomes" id="UP000797356"/>
    </source>
</evidence>
<keyword evidence="2" id="KW-1185">Reference proteome</keyword>
<dbReference type="AlphaFoldDB" id="A0A8K0MVT5"/>
<protein>
    <submittedName>
        <fullName evidence="1">Uncharacterized protein</fullName>
    </submittedName>
</protein>
<reference evidence="1" key="2">
    <citation type="submission" date="2019-07" db="EMBL/GenBank/DDBJ databases">
        <authorList>
            <person name="Yang Y."/>
            <person name="Bocs S."/>
            <person name="Baudouin L."/>
        </authorList>
    </citation>
    <scope>NUCLEOTIDE SEQUENCE</scope>
    <source>
        <tissue evidence="1">Spear leaf of Hainan Tall coconut</tissue>
    </source>
</reference>
<proteinExistence type="predicted"/>
<accession>A0A8K0MVT5</accession>
<evidence type="ECO:0000313" key="1">
    <source>
        <dbReference type="EMBL" id="KAG1327760.1"/>
    </source>
</evidence>
<sequence>MGDPSVGTPESRIELTNPSMEVTNMLVDSGVELMVEMNFLTLPTEVPIEVTAMRVEGSIGMSKPKTSMRFAKVIEAIPIESCFPIEAQVEISRILPSTLTAVETLRFIVEFLRSHLSPDERHALEGEGAQRRMEGALRSLALLGHNLASFIGVIPGASALELIKVKEEIGQSKLGFSAGFERCKEMAQACLPLSNSVHIGSLLVDSLDDNLRTIIHDYLDRFAKSSDMPVIANRELKELLSEQSLFNMDISQTSLEGADLNLSQLSGPKIFQKRRMETVGGKSAQAWVRLLPASLVFRSKDPEPPTVKGFEIVQLPHGFDLPILEGGQGSPIEFLFIEAVLNLPAPDIFDLFLEEHPIKVMEISVTASDKAKSVEILKTSNASTAEEQPTTIVRPSRTTTARMGLHDSILEDYKLASEDDVRAQIEVTTVKVIEKFRTSKEYEDEQDMFVVDTYDEGRPSVRREVASHYPGLNLNFLDEDLEATNIDVMGVRSDPKDVL</sequence>